<protein>
    <recommendedName>
        <fullName evidence="3">DUF3298 domain-containing protein</fullName>
    </recommendedName>
</protein>
<sequence>MMKKIHLIWIPALLTIIFACKEFGNENKKSDTNSFGRTKIDALIDEDTIKVSDSVIVRYSSKLLWFPGLKNEQLLSEIYLGKEISNFSRNGLQSFFNKEKESVFNRMKNSEGVLHLKQQQQWSYISQMNARMNRNDFVSIQYYNSKYEAGKVQYQYVEKVFDFKKCKKLGLSDILVLSEETISRILKLSLEKTTMMQQIKTYDRKAYDVLSSLNFPVTGNFYFDDSNLYFHYNMNEISREYDIGDIILAISWEDLNGFIKPDFARRMNIN</sequence>
<comment type="caution">
    <text evidence="1">The sequence shown here is derived from an EMBL/GenBank/DDBJ whole genome shotgun (WGS) entry which is preliminary data.</text>
</comment>
<dbReference type="Gene3D" id="3.90.640.20">
    <property type="entry name" value="Heat-shock cognate protein, ATPase"/>
    <property type="match status" value="1"/>
</dbReference>
<dbReference type="Proteomes" id="UP001157960">
    <property type="component" value="Unassembled WGS sequence"/>
</dbReference>
<proteinExistence type="predicted"/>
<keyword evidence="2" id="KW-1185">Reference proteome</keyword>
<gene>
    <name evidence="1" type="ORF">SAMN06264346_10719</name>
</gene>
<reference evidence="1 2" key="1">
    <citation type="submission" date="2017-05" db="EMBL/GenBank/DDBJ databases">
        <authorList>
            <person name="Varghese N."/>
            <person name="Submissions S."/>
        </authorList>
    </citation>
    <scope>NUCLEOTIDE SEQUENCE [LARGE SCALE GENOMIC DNA]</scope>
    <source>
        <strain evidence="1 2">DSM 28214</strain>
    </source>
</reference>
<evidence type="ECO:0000313" key="2">
    <source>
        <dbReference type="Proteomes" id="UP001157960"/>
    </source>
</evidence>
<dbReference type="InterPro" id="IPR037126">
    <property type="entry name" value="PdaC/RsiV-like_sf"/>
</dbReference>
<dbReference type="EMBL" id="FXTZ01000007">
    <property type="protein sequence ID" value="SMP23161.1"/>
    <property type="molecule type" value="Genomic_DNA"/>
</dbReference>
<organism evidence="1 2">
    <name type="scientific">Chryseobacterium profundimaris</name>
    <dbReference type="NCBI Taxonomy" id="1387275"/>
    <lineage>
        <taxon>Bacteria</taxon>
        <taxon>Pseudomonadati</taxon>
        <taxon>Bacteroidota</taxon>
        <taxon>Flavobacteriia</taxon>
        <taxon>Flavobacteriales</taxon>
        <taxon>Weeksellaceae</taxon>
        <taxon>Chryseobacterium group</taxon>
        <taxon>Chryseobacterium</taxon>
    </lineage>
</organism>
<evidence type="ECO:0000313" key="1">
    <source>
        <dbReference type="EMBL" id="SMP23161.1"/>
    </source>
</evidence>
<evidence type="ECO:0008006" key="3">
    <source>
        <dbReference type="Google" id="ProtNLM"/>
    </source>
</evidence>
<dbReference type="PROSITE" id="PS51257">
    <property type="entry name" value="PROKAR_LIPOPROTEIN"/>
    <property type="match status" value="1"/>
</dbReference>
<accession>A0ABY1P156</accession>
<name>A0ABY1P156_9FLAO</name>